<dbReference type="RefSeq" id="XP_008081776.1">
    <property type="nucleotide sequence ID" value="XM_008083585.1"/>
</dbReference>
<organism evidence="2 3">
    <name type="scientific">Glarea lozoyensis (strain ATCC 20868 / MF5171)</name>
    <dbReference type="NCBI Taxonomy" id="1116229"/>
    <lineage>
        <taxon>Eukaryota</taxon>
        <taxon>Fungi</taxon>
        <taxon>Dikarya</taxon>
        <taxon>Ascomycota</taxon>
        <taxon>Pezizomycotina</taxon>
        <taxon>Leotiomycetes</taxon>
        <taxon>Helotiales</taxon>
        <taxon>Helotiaceae</taxon>
        <taxon>Glarea</taxon>
    </lineage>
</organism>
<keyword evidence="3" id="KW-1185">Reference proteome</keyword>
<dbReference type="OrthoDB" id="3521820at2759"/>
<accession>S3CXQ0</accession>
<feature type="chain" id="PRO_5004507755" evidence="1">
    <location>
        <begin position="19"/>
        <end position="246"/>
    </location>
</feature>
<dbReference type="HOGENOM" id="CLU_1057619_0_0_1"/>
<gene>
    <name evidence="2" type="ORF">GLAREA_03332</name>
</gene>
<dbReference type="AlphaFoldDB" id="S3CXQ0"/>
<feature type="signal peptide" evidence="1">
    <location>
        <begin position="1"/>
        <end position="18"/>
    </location>
</feature>
<dbReference type="EMBL" id="KE145363">
    <property type="protein sequence ID" value="EPE30365.1"/>
    <property type="molecule type" value="Genomic_DNA"/>
</dbReference>
<dbReference type="KEGG" id="glz:GLAREA_03332"/>
<name>S3CXQ0_GLAL2</name>
<evidence type="ECO:0000313" key="2">
    <source>
        <dbReference type="EMBL" id="EPE30365.1"/>
    </source>
</evidence>
<dbReference type="GeneID" id="19462387"/>
<protein>
    <submittedName>
        <fullName evidence="2">Uncharacterized protein</fullName>
    </submittedName>
</protein>
<sequence length="246" mass="23660">MHLTLISYLSLLASSTIAIPIPQGAGVGDACNSILTDGDTGSGLVVKEAGTNVASLLKSAGLKRQGAGVGAGCDSILTDADTASGLAVKEAGQNLASLLKSAGGKRQLDKAGAGVTAIVGVVSPNAATYIQGLADTVDGDTTSDSALIGQQLGALEVQAGTGAGNLIPSALPKGAKRQLDKAGAGVAAVVGVVNPNVASYFQGLGDTVDGDGTSDSALVGQQVGALEVQAGTGAGNLVPASIPKGS</sequence>
<evidence type="ECO:0000256" key="1">
    <source>
        <dbReference type="SAM" id="SignalP"/>
    </source>
</evidence>
<evidence type="ECO:0000313" key="3">
    <source>
        <dbReference type="Proteomes" id="UP000016922"/>
    </source>
</evidence>
<keyword evidence="1" id="KW-0732">Signal</keyword>
<reference evidence="2 3" key="1">
    <citation type="journal article" date="2013" name="BMC Genomics">
        <title>Genomics-driven discovery of the pneumocandin biosynthetic gene cluster in the fungus Glarea lozoyensis.</title>
        <authorList>
            <person name="Chen L."/>
            <person name="Yue Q."/>
            <person name="Zhang X."/>
            <person name="Xiang M."/>
            <person name="Wang C."/>
            <person name="Li S."/>
            <person name="Che Y."/>
            <person name="Ortiz-Lopez F.J."/>
            <person name="Bills G.F."/>
            <person name="Liu X."/>
            <person name="An Z."/>
        </authorList>
    </citation>
    <scope>NUCLEOTIDE SEQUENCE [LARGE SCALE GENOMIC DNA]</scope>
    <source>
        <strain evidence="3">ATCC 20868 / MF5171</strain>
    </source>
</reference>
<proteinExistence type="predicted"/>
<dbReference type="Proteomes" id="UP000016922">
    <property type="component" value="Unassembled WGS sequence"/>
</dbReference>